<dbReference type="NCBIfam" id="TIGR01467">
    <property type="entry name" value="cobI_cbiL"/>
    <property type="match status" value="1"/>
</dbReference>
<dbReference type="Pfam" id="PF00590">
    <property type="entry name" value="TP_methylase"/>
    <property type="match status" value="1"/>
</dbReference>
<evidence type="ECO:0000256" key="5">
    <source>
        <dbReference type="ARBA" id="ARBA00022679"/>
    </source>
</evidence>
<dbReference type="PANTHER" id="PTHR43467:SF2">
    <property type="entry name" value="COBALT-PRECORRIN-2 C(20)-METHYLTRANSFERASE"/>
    <property type="match status" value="1"/>
</dbReference>
<protein>
    <submittedName>
        <fullName evidence="9">Precorrin-2 C20-methyltransferase</fullName>
    </submittedName>
</protein>
<evidence type="ECO:0000256" key="6">
    <source>
        <dbReference type="ARBA" id="ARBA00022691"/>
    </source>
</evidence>
<gene>
    <name evidence="9" type="ORF">Dthio_PD1138</name>
</gene>
<organism evidence="9 10">
    <name type="scientific">Desulfonatronospira thiodismutans ASO3-1</name>
    <dbReference type="NCBI Taxonomy" id="555779"/>
    <lineage>
        <taxon>Bacteria</taxon>
        <taxon>Pseudomonadati</taxon>
        <taxon>Thermodesulfobacteriota</taxon>
        <taxon>Desulfovibrionia</taxon>
        <taxon>Desulfovibrionales</taxon>
        <taxon>Desulfonatronovibrionaceae</taxon>
        <taxon>Desulfonatronospira</taxon>
    </lineage>
</organism>
<dbReference type="eggNOG" id="COG2243">
    <property type="taxonomic scope" value="Bacteria"/>
</dbReference>
<dbReference type="RefSeq" id="WP_008871148.1">
    <property type="nucleotide sequence ID" value="NZ_ACJN02000003.1"/>
</dbReference>
<dbReference type="GO" id="GO:0032259">
    <property type="term" value="P:methylation"/>
    <property type="evidence" value="ECO:0007669"/>
    <property type="project" value="UniProtKB-KW"/>
</dbReference>
<dbReference type="PANTHER" id="PTHR43467">
    <property type="entry name" value="COBALT-PRECORRIN-2 C(20)-METHYLTRANSFERASE"/>
    <property type="match status" value="1"/>
</dbReference>
<evidence type="ECO:0000256" key="1">
    <source>
        <dbReference type="ARBA" id="ARBA00004953"/>
    </source>
</evidence>
<dbReference type="InterPro" id="IPR014777">
    <property type="entry name" value="4pyrrole_Mease_sub1"/>
</dbReference>
<dbReference type="AlphaFoldDB" id="D6SSY3"/>
<dbReference type="UniPathway" id="UPA00148"/>
<comment type="caution">
    <text evidence="9">The sequence shown here is derived from an EMBL/GenBank/DDBJ whole genome shotgun (WGS) entry which is preliminary data.</text>
</comment>
<keyword evidence="4" id="KW-0489">Methyltransferase</keyword>
<keyword evidence="6" id="KW-0949">S-adenosyl-L-methionine</keyword>
<dbReference type="Gene3D" id="3.40.1010.10">
    <property type="entry name" value="Cobalt-precorrin-4 Transmethylase, Domain 1"/>
    <property type="match status" value="1"/>
</dbReference>
<evidence type="ECO:0000256" key="4">
    <source>
        <dbReference type="ARBA" id="ARBA00022603"/>
    </source>
</evidence>
<dbReference type="OrthoDB" id="9804789at2"/>
<evidence type="ECO:0000313" key="9">
    <source>
        <dbReference type="EMBL" id="EFI33799.1"/>
    </source>
</evidence>
<dbReference type="InterPro" id="IPR000878">
    <property type="entry name" value="4pyrrol_Mease"/>
</dbReference>
<comment type="pathway">
    <text evidence="1">Cofactor biosynthesis; adenosylcobalamin biosynthesis.</text>
</comment>
<accession>D6SSY3</accession>
<sequence>MNNRQGKLYGIGVGPGDPELIPLKSINILKKVDVVFCASSSKNNHSLAVNIAREYLPKDTLIHRLPFPMTMDKEVASKAWSEHVDTILAELNQGKDAAFLTLGDPLTYSTFGYLMQCLQSNAPEIRIETVPGITSFQAAAAATNTTLVEGEESLLLLSGVQGGDKLREMSSRVDNVVFLKAYKNITDICEALDESGRMKTAVGVVRCGFPDQEVFQDVKELCSQEPKYWTLIISKPGQEE</sequence>
<keyword evidence="5" id="KW-0808">Transferase</keyword>
<dbReference type="Proteomes" id="UP000005496">
    <property type="component" value="Unassembled WGS sequence"/>
</dbReference>
<comment type="similarity">
    <text evidence="2 7">Belongs to the precorrin methyltransferase family.</text>
</comment>
<feature type="domain" description="Tetrapyrrole methylase" evidence="8">
    <location>
        <begin position="7"/>
        <end position="216"/>
    </location>
</feature>
<name>D6SSY3_9BACT</name>
<dbReference type="GO" id="GO:0030788">
    <property type="term" value="F:precorrin-2 C20-methyltransferase activity"/>
    <property type="evidence" value="ECO:0007669"/>
    <property type="project" value="InterPro"/>
</dbReference>
<evidence type="ECO:0000256" key="7">
    <source>
        <dbReference type="PIRNR" id="PIRNR036427"/>
    </source>
</evidence>
<dbReference type="CDD" id="cd11645">
    <property type="entry name" value="Precorrin_2_C20_MT"/>
    <property type="match status" value="1"/>
</dbReference>
<keyword evidence="3" id="KW-0169">Cobalamin biosynthesis</keyword>
<dbReference type="InterPro" id="IPR006364">
    <property type="entry name" value="CobI/CbiL/CobIJ_dom"/>
</dbReference>
<reference evidence="9" key="1">
    <citation type="submission" date="2010-05" db="EMBL/GenBank/DDBJ databases">
        <title>The draft genome of Desulfonatronospira thiodismutans ASO3-1.</title>
        <authorList>
            <consortium name="US DOE Joint Genome Institute (JGI-PGF)"/>
            <person name="Lucas S."/>
            <person name="Copeland A."/>
            <person name="Lapidus A."/>
            <person name="Cheng J.-F."/>
            <person name="Bruce D."/>
            <person name="Goodwin L."/>
            <person name="Pitluck S."/>
            <person name="Chertkov O."/>
            <person name="Brettin T."/>
            <person name="Detter J.C."/>
            <person name="Han C."/>
            <person name="Land M.L."/>
            <person name="Hauser L."/>
            <person name="Kyrpides N."/>
            <person name="Mikhailova N."/>
            <person name="Muyzer G."/>
            <person name="Woyke T."/>
        </authorList>
    </citation>
    <scope>NUCLEOTIDE SEQUENCE [LARGE SCALE GENOMIC DNA]</scope>
    <source>
        <strain evidence="9">ASO3-1</strain>
    </source>
</reference>
<dbReference type="InterPro" id="IPR035996">
    <property type="entry name" value="4pyrrol_Methylase_sf"/>
</dbReference>
<evidence type="ECO:0000313" key="10">
    <source>
        <dbReference type="Proteomes" id="UP000005496"/>
    </source>
</evidence>
<dbReference type="PIRSF" id="PIRSF036427">
    <property type="entry name" value="Precrrn-2_mtase"/>
    <property type="match status" value="1"/>
</dbReference>
<dbReference type="InterPro" id="IPR014776">
    <property type="entry name" value="4pyrrole_Mease_sub2"/>
</dbReference>
<dbReference type="EMBL" id="ACJN02000003">
    <property type="protein sequence ID" value="EFI33799.1"/>
    <property type="molecule type" value="Genomic_DNA"/>
</dbReference>
<evidence type="ECO:0000256" key="3">
    <source>
        <dbReference type="ARBA" id="ARBA00022573"/>
    </source>
</evidence>
<evidence type="ECO:0000259" key="8">
    <source>
        <dbReference type="Pfam" id="PF00590"/>
    </source>
</evidence>
<dbReference type="Gene3D" id="3.30.950.10">
    <property type="entry name" value="Methyltransferase, Cobalt-precorrin-4 Transmethylase, Domain 2"/>
    <property type="match status" value="1"/>
</dbReference>
<proteinExistence type="inferred from homology"/>
<dbReference type="InterPro" id="IPR012382">
    <property type="entry name" value="CobI/CbiL"/>
</dbReference>
<evidence type="ECO:0000256" key="2">
    <source>
        <dbReference type="ARBA" id="ARBA00005879"/>
    </source>
</evidence>
<dbReference type="SUPFAM" id="SSF53790">
    <property type="entry name" value="Tetrapyrrole methylase"/>
    <property type="match status" value="1"/>
</dbReference>
<keyword evidence="10" id="KW-1185">Reference proteome</keyword>
<dbReference type="GO" id="GO:0009236">
    <property type="term" value="P:cobalamin biosynthetic process"/>
    <property type="evidence" value="ECO:0007669"/>
    <property type="project" value="UniProtKB-UniRule"/>
</dbReference>